<accession>A0A067PIC3</accession>
<dbReference type="AlphaFoldDB" id="A0A067PIC3"/>
<organism evidence="1 2">
    <name type="scientific">Jaapia argillacea MUCL 33604</name>
    <dbReference type="NCBI Taxonomy" id="933084"/>
    <lineage>
        <taxon>Eukaryota</taxon>
        <taxon>Fungi</taxon>
        <taxon>Dikarya</taxon>
        <taxon>Basidiomycota</taxon>
        <taxon>Agaricomycotina</taxon>
        <taxon>Agaricomycetes</taxon>
        <taxon>Agaricomycetidae</taxon>
        <taxon>Jaapiales</taxon>
        <taxon>Jaapiaceae</taxon>
        <taxon>Jaapia</taxon>
    </lineage>
</organism>
<gene>
    <name evidence="1" type="ORF">JAAARDRAFT_551645</name>
</gene>
<protein>
    <submittedName>
        <fullName evidence="1">Uncharacterized protein</fullName>
    </submittedName>
</protein>
<sequence>MLSSPNETRQAVTNPFQYLLPIRKVYRASQSYTGTLPPHLRTLKYHKSSPLLLAYIGLSTANVHLRVLTRCERVDMQETEIYVTSVMSRIASGLSASLRVGQPVLRDRIYSAATDFMEFAFTVCHLWIVNESLERGLNDYGGTLSNGERSTVVDALDNALSELEKCEREYPLRFHQMTRGDFRFPTFKLTGRMLEVRPTP</sequence>
<dbReference type="InParanoid" id="A0A067PIC3"/>
<name>A0A067PIC3_9AGAM</name>
<dbReference type="HOGENOM" id="CLU_1366427_0_0_1"/>
<evidence type="ECO:0000313" key="1">
    <source>
        <dbReference type="EMBL" id="KDQ50767.1"/>
    </source>
</evidence>
<keyword evidence="2" id="KW-1185">Reference proteome</keyword>
<dbReference type="EMBL" id="KL197756">
    <property type="protein sequence ID" value="KDQ50767.1"/>
    <property type="molecule type" value="Genomic_DNA"/>
</dbReference>
<reference evidence="2" key="1">
    <citation type="journal article" date="2014" name="Proc. Natl. Acad. Sci. U.S.A.">
        <title>Extensive sampling of basidiomycete genomes demonstrates inadequacy of the white-rot/brown-rot paradigm for wood decay fungi.</title>
        <authorList>
            <person name="Riley R."/>
            <person name="Salamov A.A."/>
            <person name="Brown D.W."/>
            <person name="Nagy L.G."/>
            <person name="Floudas D."/>
            <person name="Held B.W."/>
            <person name="Levasseur A."/>
            <person name="Lombard V."/>
            <person name="Morin E."/>
            <person name="Otillar R."/>
            <person name="Lindquist E.A."/>
            <person name="Sun H."/>
            <person name="LaButti K.M."/>
            <person name="Schmutz J."/>
            <person name="Jabbour D."/>
            <person name="Luo H."/>
            <person name="Baker S.E."/>
            <person name="Pisabarro A.G."/>
            <person name="Walton J.D."/>
            <person name="Blanchette R.A."/>
            <person name="Henrissat B."/>
            <person name="Martin F."/>
            <person name="Cullen D."/>
            <person name="Hibbett D.S."/>
            <person name="Grigoriev I.V."/>
        </authorList>
    </citation>
    <scope>NUCLEOTIDE SEQUENCE [LARGE SCALE GENOMIC DNA]</scope>
    <source>
        <strain evidence="2">MUCL 33604</strain>
    </source>
</reference>
<proteinExistence type="predicted"/>
<evidence type="ECO:0000313" key="2">
    <source>
        <dbReference type="Proteomes" id="UP000027265"/>
    </source>
</evidence>
<dbReference type="Proteomes" id="UP000027265">
    <property type="component" value="Unassembled WGS sequence"/>
</dbReference>